<keyword evidence="6" id="KW-0906">Nuclear pore complex</keyword>
<evidence type="ECO:0000256" key="2">
    <source>
        <dbReference type="ARBA" id="ARBA00022448"/>
    </source>
</evidence>
<reference evidence="8" key="1">
    <citation type="submission" date="2015-11" db="EMBL/GenBank/DDBJ databases">
        <title>De novo transcriptome assembly of four potential Pierce s Disease insect vectors from Arizona vineyards.</title>
        <authorList>
            <person name="Tassone E.E."/>
        </authorList>
    </citation>
    <scope>NUCLEOTIDE SEQUENCE</scope>
</reference>
<sequence length="671" mass="76529">MEQCTLSPIRKSSVRRSLDYHPVFKDTSENSAESNPITRNLVEVKNDLLFAYDGINRHVLVTRASSFLSQKTDRYEIYSPEEVIYGEATTMRVNENTTKAAIRTDIALFVIDLPHVHHRCMLPPSVHNVTKCRSWKVQPLGPKMHVKFSYSVLQMRWHPCHHYHLVVLFNDNYLRLVDTETNTTQQILSLGNHPRYPLSTVIPLAENAVDFDFAFKNITTDKQLRAADQGVVLVQANGQILYAEIAPDKSCVQGPLDTIGEWRSIGIEDFSRKKWAISVMLIQPPIVITVSDTFIYHFVLFDEGQQKYLVHFESIKMVAQPDDSCKRCSNIIIKDAVTITRYFVLTHAGLIAVIMPIIDCLTGFWKEEMGVSTAAKIKECLNENNANIEFIQPGDIGLTSPLHLYGFGLTSGHRFTTHVLLVSTDFQTTTLSLDNLFRLMPPTPDIISQPPQITLPDILAQIQTDNSSYVLLNDEHKKNKPKQNLELLIRQAALLKEKKIHRHNEIADMIETNIQTLQSTLFRQKQELIQLKLDREFLQTNAERIAEVYEEVNDSQNDLLGRFQKIALSATSPIISLAEMKMKEDLVQFKKKTEDLCIGIQMVEADSNFLATNQLSKKLNSAPRKPIHLNESRKKLIFEELCSMNLRIATLKTSVDNLNNKIKSFDNEDLE</sequence>
<evidence type="ECO:0000256" key="6">
    <source>
        <dbReference type="ARBA" id="ARBA00023132"/>
    </source>
</evidence>
<evidence type="ECO:0000256" key="1">
    <source>
        <dbReference type="ARBA" id="ARBA00004567"/>
    </source>
</evidence>
<gene>
    <name evidence="8" type="ORF">g.49293</name>
</gene>
<evidence type="ECO:0008006" key="9">
    <source>
        <dbReference type="Google" id="ProtNLM"/>
    </source>
</evidence>
<keyword evidence="3" id="KW-0509">mRNA transport</keyword>
<dbReference type="GO" id="GO:0005643">
    <property type="term" value="C:nuclear pore"/>
    <property type="evidence" value="ECO:0007669"/>
    <property type="project" value="UniProtKB-SubCell"/>
</dbReference>
<keyword evidence="4" id="KW-0653">Protein transport</keyword>
<dbReference type="InterPro" id="IPR019321">
    <property type="entry name" value="Nucleoporin_Nup88"/>
</dbReference>
<name>A0A1B6KVP2_9HEMI</name>
<dbReference type="GO" id="GO:0017056">
    <property type="term" value="F:structural constituent of nuclear pore"/>
    <property type="evidence" value="ECO:0007669"/>
    <property type="project" value="InterPro"/>
</dbReference>
<dbReference type="PANTHER" id="PTHR13257:SF0">
    <property type="entry name" value="NUCLEAR PORE COMPLEX PROTEIN NUP88"/>
    <property type="match status" value="1"/>
</dbReference>
<dbReference type="GO" id="GO:0000055">
    <property type="term" value="P:ribosomal large subunit export from nucleus"/>
    <property type="evidence" value="ECO:0007669"/>
    <property type="project" value="InterPro"/>
</dbReference>
<evidence type="ECO:0000313" key="8">
    <source>
        <dbReference type="EMBL" id="JAT15314.1"/>
    </source>
</evidence>
<keyword evidence="7" id="KW-0539">Nucleus</keyword>
<comment type="subcellular location">
    <subcellularLocation>
        <location evidence="1">Nucleus</location>
        <location evidence="1">Nuclear pore complex</location>
    </subcellularLocation>
</comment>
<dbReference type="EMBL" id="GEBQ01024663">
    <property type="protein sequence ID" value="JAT15314.1"/>
    <property type="molecule type" value="Transcribed_RNA"/>
</dbReference>
<evidence type="ECO:0000256" key="5">
    <source>
        <dbReference type="ARBA" id="ARBA00023010"/>
    </source>
</evidence>
<dbReference type="AlphaFoldDB" id="A0A1B6KVP2"/>
<accession>A0A1B6KVP2</accession>
<keyword evidence="5" id="KW-0811">Translocation</keyword>
<evidence type="ECO:0000256" key="7">
    <source>
        <dbReference type="ARBA" id="ARBA00023242"/>
    </source>
</evidence>
<protein>
    <recommendedName>
        <fullName evidence="9">Nuclear pore complex protein Nup88</fullName>
    </recommendedName>
</protein>
<evidence type="ECO:0000256" key="3">
    <source>
        <dbReference type="ARBA" id="ARBA00022816"/>
    </source>
</evidence>
<organism evidence="8">
    <name type="scientific">Graphocephala atropunctata</name>
    <dbReference type="NCBI Taxonomy" id="36148"/>
    <lineage>
        <taxon>Eukaryota</taxon>
        <taxon>Metazoa</taxon>
        <taxon>Ecdysozoa</taxon>
        <taxon>Arthropoda</taxon>
        <taxon>Hexapoda</taxon>
        <taxon>Insecta</taxon>
        <taxon>Pterygota</taxon>
        <taxon>Neoptera</taxon>
        <taxon>Paraneoptera</taxon>
        <taxon>Hemiptera</taxon>
        <taxon>Auchenorrhyncha</taxon>
        <taxon>Membracoidea</taxon>
        <taxon>Cicadellidae</taxon>
        <taxon>Cicadellinae</taxon>
        <taxon>Cicadellini</taxon>
        <taxon>Graphocephala</taxon>
    </lineage>
</organism>
<dbReference type="InterPro" id="IPR037700">
    <property type="entry name" value="NUP88/NUP82"/>
</dbReference>
<keyword evidence="2" id="KW-0813">Transport</keyword>
<dbReference type="GO" id="GO:0006606">
    <property type="term" value="P:protein import into nucleus"/>
    <property type="evidence" value="ECO:0007669"/>
    <property type="project" value="TreeGrafter"/>
</dbReference>
<dbReference type="PANTHER" id="PTHR13257">
    <property type="entry name" value="NUCLEOPORIN NUP84-RELATED"/>
    <property type="match status" value="1"/>
</dbReference>
<dbReference type="GO" id="GO:0006406">
    <property type="term" value="P:mRNA export from nucleus"/>
    <property type="evidence" value="ECO:0007669"/>
    <property type="project" value="TreeGrafter"/>
</dbReference>
<dbReference type="GO" id="GO:0000056">
    <property type="term" value="P:ribosomal small subunit export from nucleus"/>
    <property type="evidence" value="ECO:0007669"/>
    <property type="project" value="InterPro"/>
</dbReference>
<evidence type="ECO:0000256" key="4">
    <source>
        <dbReference type="ARBA" id="ARBA00022927"/>
    </source>
</evidence>
<proteinExistence type="predicted"/>
<dbReference type="Pfam" id="PF10168">
    <property type="entry name" value="Nup88"/>
    <property type="match status" value="1"/>
</dbReference>